<evidence type="ECO:0000313" key="6">
    <source>
        <dbReference type="Proteomes" id="UP000192578"/>
    </source>
</evidence>
<evidence type="ECO:0000259" key="4">
    <source>
        <dbReference type="PROSITE" id="PS50004"/>
    </source>
</evidence>
<reference evidence="6" key="1">
    <citation type="submission" date="2017-01" db="EMBL/GenBank/DDBJ databases">
        <title>Comparative genomics of anhydrobiosis in the tardigrade Hypsibius dujardini.</title>
        <authorList>
            <person name="Yoshida Y."/>
            <person name="Koutsovoulos G."/>
            <person name="Laetsch D."/>
            <person name="Stevens L."/>
            <person name="Kumar S."/>
            <person name="Horikawa D."/>
            <person name="Ishino K."/>
            <person name="Komine S."/>
            <person name="Tomita M."/>
            <person name="Blaxter M."/>
            <person name="Arakawa K."/>
        </authorList>
    </citation>
    <scope>NUCLEOTIDE SEQUENCE [LARGE SCALE GENOMIC DNA]</scope>
    <source>
        <strain evidence="6">Z151</strain>
    </source>
</reference>
<keyword evidence="1" id="KW-0479">Metal-binding</keyword>
<keyword evidence="3" id="KW-1133">Transmembrane helix</keyword>
<dbReference type="PRINTS" id="PR00360">
    <property type="entry name" value="C2DOMAIN"/>
</dbReference>
<gene>
    <name evidence="5" type="ORF">BV898_15711</name>
</gene>
<dbReference type="PANTHER" id="PTHR45911">
    <property type="entry name" value="C2 DOMAIN-CONTAINING PROTEIN"/>
    <property type="match status" value="1"/>
</dbReference>
<keyword evidence="3 5" id="KW-0812">Transmembrane</keyword>
<protein>
    <submittedName>
        <fullName evidence="5">Multiple C2 and transmembrane domain-containing protein 1</fullName>
    </submittedName>
</protein>
<dbReference type="SMART" id="SM00239">
    <property type="entry name" value="C2"/>
    <property type="match status" value="2"/>
</dbReference>
<feature type="transmembrane region" description="Helical" evidence="3">
    <location>
        <begin position="365"/>
        <end position="392"/>
    </location>
</feature>
<accession>A0A9X6RKS5</accession>
<feature type="transmembrane region" description="Helical" evidence="3">
    <location>
        <begin position="512"/>
        <end position="531"/>
    </location>
</feature>
<dbReference type="PROSITE" id="PS50004">
    <property type="entry name" value="C2"/>
    <property type="match status" value="2"/>
</dbReference>
<dbReference type="Pfam" id="PF00168">
    <property type="entry name" value="C2"/>
    <property type="match status" value="2"/>
</dbReference>
<sequence length="579" mass="65530">MSSSKPVTYNSVTIHLFEAKDLAPMDRNGFSDPFVKFRLGGEKFRSRVIKKTLNPQWMEQFDIFFYDYDSKRLEISLWDWDRTMKNELIGRVDLDLTPYEQGKTYDLWLDVKDKGKRRGTVHLSVLVNEAKEINDFARIVKTQASVEPLVDDGLPPSQTTTPTTEEALLIRRNPGVGLVGSLSVKILTTSNLPMTDSEGKSLYCVLQLGLVRAQTFTIPKSADAEWNFEHSFPVDDIHAVLEITVMDRDSRSRSSVLGSLALPLVHMEQSSGLGVRRTWTLKDKKLMKNTASTVVLELKLGYDVFRAALQTLRPKEEVPSELDKKVSSQVLVNKVHQIRKVVSLASESLTFSHSLLTWDSPPNSVIAYLVFLVTTFFFQPFWIPLGLLLLFLKNYTERYQYPTGNNSAENESDEDADSLYSSGSTTFSEASTASCFSAKFTAAEELLQLTGLPNSVNPLRLWSRYMNRSTGRQIVSTVKTAHDQARFIQTVLEFFAEQYEKVVNTFNFTVPWLSYFAILALTALLAALYVLPLRWVVLAWGTWEFGKGFCGVRGFELLAFLSRVHTRHEAKMYAETASS</sequence>
<proteinExistence type="predicted"/>
<dbReference type="GO" id="GO:0005509">
    <property type="term" value="F:calcium ion binding"/>
    <property type="evidence" value="ECO:0007669"/>
    <property type="project" value="TreeGrafter"/>
</dbReference>
<dbReference type="SUPFAM" id="SSF49562">
    <property type="entry name" value="C2 domain (Calcium/lipid-binding domain, CaLB)"/>
    <property type="match status" value="2"/>
</dbReference>
<feature type="domain" description="C2" evidence="4">
    <location>
        <begin position="162"/>
        <end position="280"/>
    </location>
</feature>
<dbReference type="PANTHER" id="PTHR45911:SF4">
    <property type="entry name" value="MULTIPLE C2 AND TRANSMEMBRANE DOMAIN-CONTAINING PROTEIN"/>
    <property type="match status" value="1"/>
</dbReference>
<dbReference type="InterPro" id="IPR000008">
    <property type="entry name" value="C2_dom"/>
</dbReference>
<dbReference type="GO" id="GO:0046928">
    <property type="term" value="P:regulation of neurotransmitter secretion"/>
    <property type="evidence" value="ECO:0007669"/>
    <property type="project" value="TreeGrafter"/>
</dbReference>
<organism evidence="5 6">
    <name type="scientific">Hypsibius exemplaris</name>
    <name type="common">Freshwater tardigrade</name>
    <dbReference type="NCBI Taxonomy" id="2072580"/>
    <lineage>
        <taxon>Eukaryota</taxon>
        <taxon>Metazoa</taxon>
        <taxon>Ecdysozoa</taxon>
        <taxon>Tardigrada</taxon>
        <taxon>Eutardigrada</taxon>
        <taxon>Parachela</taxon>
        <taxon>Hypsibioidea</taxon>
        <taxon>Hypsibiidae</taxon>
        <taxon>Hypsibius</taxon>
    </lineage>
</organism>
<dbReference type="Proteomes" id="UP000192578">
    <property type="component" value="Unassembled WGS sequence"/>
</dbReference>
<feature type="domain" description="C2" evidence="4">
    <location>
        <begin position="1"/>
        <end position="109"/>
    </location>
</feature>
<comment type="caution">
    <text evidence="5">The sequence shown here is derived from an EMBL/GenBank/DDBJ whole genome shotgun (WGS) entry which is preliminary data.</text>
</comment>
<keyword evidence="6" id="KW-1185">Reference proteome</keyword>
<dbReference type="GO" id="GO:0030672">
    <property type="term" value="C:synaptic vesicle membrane"/>
    <property type="evidence" value="ECO:0007669"/>
    <property type="project" value="TreeGrafter"/>
</dbReference>
<dbReference type="InterPro" id="IPR035892">
    <property type="entry name" value="C2_domain_sf"/>
</dbReference>
<name>A0A9X6RKS5_HYPEX</name>
<keyword evidence="3" id="KW-0472">Membrane</keyword>
<dbReference type="OrthoDB" id="5973539at2759"/>
<evidence type="ECO:0000256" key="3">
    <source>
        <dbReference type="SAM" id="Phobius"/>
    </source>
</evidence>
<evidence type="ECO:0000256" key="1">
    <source>
        <dbReference type="ARBA" id="ARBA00022723"/>
    </source>
</evidence>
<keyword evidence="2" id="KW-0106">Calcium</keyword>
<dbReference type="EMBL" id="MTYJ01000218">
    <property type="protein sequence ID" value="OWA51217.1"/>
    <property type="molecule type" value="Genomic_DNA"/>
</dbReference>
<dbReference type="AlphaFoldDB" id="A0A9X6RKS5"/>
<evidence type="ECO:0000313" key="5">
    <source>
        <dbReference type="EMBL" id="OWA51217.1"/>
    </source>
</evidence>
<dbReference type="Gene3D" id="2.60.40.150">
    <property type="entry name" value="C2 domain"/>
    <property type="match status" value="2"/>
</dbReference>
<evidence type="ECO:0000256" key="2">
    <source>
        <dbReference type="ARBA" id="ARBA00022837"/>
    </source>
</evidence>